<dbReference type="Proteomes" id="UP000763641">
    <property type="component" value="Unassembled WGS sequence"/>
</dbReference>
<dbReference type="Gene3D" id="3.30.2400.10">
    <property type="entry name" value="Major capsid protein gp5"/>
    <property type="match status" value="1"/>
</dbReference>
<evidence type="ECO:0000313" key="4">
    <source>
        <dbReference type="Proteomes" id="UP000763641"/>
    </source>
</evidence>
<dbReference type="Gene3D" id="3.30.2320.10">
    <property type="entry name" value="hypothetical protein PF0899 domain"/>
    <property type="match status" value="1"/>
</dbReference>
<organism evidence="3 4">
    <name type="scientific">Sphingomonas longa</name>
    <dbReference type="NCBI Taxonomy" id="2778730"/>
    <lineage>
        <taxon>Bacteria</taxon>
        <taxon>Pseudomonadati</taxon>
        <taxon>Pseudomonadota</taxon>
        <taxon>Alphaproteobacteria</taxon>
        <taxon>Sphingomonadales</taxon>
        <taxon>Sphingomonadaceae</taxon>
        <taxon>Sphingomonas</taxon>
    </lineage>
</organism>
<feature type="domain" description="Phage capsid-like C-terminal" evidence="2">
    <location>
        <begin position="112"/>
        <end position="384"/>
    </location>
</feature>
<keyword evidence="4" id="KW-1185">Reference proteome</keyword>
<dbReference type="Pfam" id="PF05065">
    <property type="entry name" value="Phage_capsid"/>
    <property type="match status" value="1"/>
</dbReference>
<evidence type="ECO:0000313" key="3">
    <source>
        <dbReference type="EMBL" id="MBM6577122.1"/>
    </source>
</evidence>
<evidence type="ECO:0000259" key="2">
    <source>
        <dbReference type="Pfam" id="PF05065"/>
    </source>
</evidence>
<comment type="caution">
    <text evidence="3">The sequence shown here is derived from an EMBL/GenBank/DDBJ whole genome shotgun (WGS) entry which is preliminary data.</text>
</comment>
<accession>A0ABS2D858</accession>
<evidence type="ECO:0000256" key="1">
    <source>
        <dbReference type="ARBA" id="ARBA00004328"/>
    </source>
</evidence>
<dbReference type="InterPro" id="IPR054612">
    <property type="entry name" value="Phage_capsid-like_C"/>
</dbReference>
<name>A0ABS2D858_9SPHN</name>
<reference evidence="3 4" key="1">
    <citation type="submission" date="2020-12" db="EMBL/GenBank/DDBJ databases">
        <title>Sphingomonas sp.</title>
        <authorList>
            <person name="Kim M.K."/>
        </authorList>
    </citation>
    <scope>NUCLEOTIDE SEQUENCE [LARGE SCALE GENOMIC DNA]</scope>
    <source>
        <strain evidence="3 4">BT552</strain>
    </source>
</reference>
<sequence length="387" mass="41926">MADINDINANVGKLASAFEELKSTNDQRLAQLESKGSADVLTTEKLERINSEMSALQSAVSDIAKKSNRIGASDVSVQDDEYKSAFDKWARKGDRFQDELEAKALVTNDTTGGFLVPKTVEAGIRDDLRTLSPIRAEATVISTSNDRYTFLKNNHGLTTGWVGETDPRPETATPTLMEITLPGGEIYANPAVSQRALDDSQFNLEAWLQNEITNEMAIAESKAFVNGDGVNKPKGFAVEPGLTTVKTGFAATMPVGTDYLFNMIYSMPAAYRAGAKFYSNGAVSASLRTAKDGQGNYIWQPSLVLGQPASIAGFAHVELEDMDAIAAGKVPLAFANMKQGYTVADRIGVRTIRDPYTHKPFVHFYATKRVSGMVTDAKAFVVLKVQA</sequence>
<dbReference type="SUPFAM" id="SSF56563">
    <property type="entry name" value="Major capsid protein gp5"/>
    <property type="match status" value="1"/>
</dbReference>
<dbReference type="RefSeq" id="WP_204199220.1">
    <property type="nucleotide sequence ID" value="NZ_JAFEMC010000003.1"/>
</dbReference>
<gene>
    <name evidence="3" type="ORF">ILT43_12135</name>
</gene>
<dbReference type="InterPro" id="IPR024455">
    <property type="entry name" value="Phage_capsid"/>
</dbReference>
<protein>
    <submittedName>
        <fullName evidence="3">Phage major capsid protein</fullName>
    </submittedName>
</protein>
<proteinExistence type="predicted"/>
<comment type="subcellular location">
    <subcellularLocation>
        <location evidence="1">Virion</location>
    </subcellularLocation>
</comment>
<dbReference type="EMBL" id="JAFEMC010000003">
    <property type="protein sequence ID" value="MBM6577122.1"/>
    <property type="molecule type" value="Genomic_DNA"/>
</dbReference>
<dbReference type="NCBIfam" id="TIGR01554">
    <property type="entry name" value="major_cap_HK97"/>
    <property type="match status" value="1"/>
</dbReference>